<sequence>MCSVNVMFYTINWSTAVGNAVPMSHSDDGVQHSTFGIVLHLSSSCEYGLVPHLLYKNKLPNPLRNRPPSLTGGSTKNCFSIFGNNEKSRDFESLRIHIN</sequence>
<keyword evidence="2" id="KW-1185">Reference proteome</keyword>
<dbReference type="Proteomes" id="UP001159042">
    <property type="component" value="Unassembled WGS sequence"/>
</dbReference>
<evidence type="ECO:0000313" key="1">
    <source>
        <dbReference type="EMBL" id="KAJ8910149.1"/>
    </source>
</evidence>
<accession>A0AAV8V7F8</accession>
<proteinExistence type="predicted"/>
<dbReference type="AlphaFoldDB" id="A0AAV8V7F8"/>
<reference evidence="1 2" key="1">
    <citation type="journal article" date="2023" name="Insect Mol. Biol.">
        <title>Genome sequencing provides insights into the evolution of gene families encoding plant cell wall-degrading enzymes in longhorned beetles.</title>
        <authorList>
            <person name="Shin N.R."/>
            <person name="Okamura Y."/>
            <person name="Kirsch R."/>
            <person name="Pauchet Y."/>
        </authorList>
    </citation>
    <scope>NUCLEOTIDE SEQUENCE [LARGE SCALE GENOMIC DNA]</scope>
    <source>
        <strain evidence="1">EAD_L_NR</strain>
    </source>
</reference>
<comment type="caution">
    <text evidence="1">The sequence shown here is derived from an EMBL/GenBank/DDBJ whole genome shotgun (WGS) entry which is preliminary data.</text>
</comment>
<evidence type="ECO:0000313" key="2">
    <source>
        <dbReference type="Proteomes" id="UP001159042"/>
    </source>
</evidence>
<dbReference type="EMBL" id="JANEYG010000348">
    <property type="protein sequence ID" value="KAJ8910149.1"/>
    <property type="molecule type" value="Genomic_DNA"/>
</dbReference>
<gene>
    <name evidence="1" type="ORF">NQ315_010838</name>
</gene>
<organism evidence="1 2">
    <name type="scientific">Exocentrus adspersus</name>
    <dbReference type="NCBI Taxonomy" id="1586481"/>
    <lineage>
        <taxon>Eukaryota</taxon>
        <taxon>Metazoa</taxon>
        <taxon>Ecdysozoa</taxon>
        <taxon>Arthropoda</taxon>
        <taxon>Hexapoda</taxon>
        <taxon>Insecta</taxon>
        <taxon>Pterygota</taxon>
        <taxon>Neoptera</taxon>
        <taxon>Endopterygota</taxon>
        <taxon>Coleoptera</taxon>
        <taxon>Polyphaga</taxon>
        <taxon>Cucujiformia</taxon>
        <taxon>Chrysomeloidea</taxon>
        <taxon>Cerambycidae</taxon>
        <taxon>Lamiinae</taxon>
        <taxon>Acanthocinini</taxon>
        <taxon>Exocentrus</taxon>
    </lineage>
</organism>
<protein>
    <submittedName>
        <fullName evidence="1">Uncharacterized protein</fullName>
    </submittedName>
</protein>
<name>A0AAV8V7F8_9CUCU</name>